<dbReference type="AlphaFoldDB" id="A0A7J6BLZ0"/>
<evidence type="ECO:0000256" key="1">
    <source>
        <dbReference type="ARBA" id="ARBA00004613"/>
    </source>
</evidence>
<organism evidence="6 7">
    <name type="scientific">Onychostoma macrolepis</name>
    <dbReference type="NCBI Taxonomy" id="369639"/>
    <lineage>
        <taxon>Eukaryota</taxon>
        <taxon>Metazoa</taxon>
        <taxon>Chordata</taxon>
        <taxon>Craniata</taxon>
        <taxon>Vertebrata</taxon>
        <taxon>Euteleostomi</taxon>
        <taxon>Actinopterygii</taxon>
        <taxon>Neopterygii</taxon>
        <taxon>Teleostei</taxon>
        <taxon>Ostariophysi</taxon>
        <taxon>Cypriniformes</taxon>
        <taxon>Cyprinidae</taxon>
        <taxon>Acrossocheilinae</taxon>
        <taxon>Onychostoma</taxon>
    </lineage>
</organism>
<evidence type="ECO:0000256" key="2">
    <source>
        <dbReference type="ARBA" id="ARBA00022514"/>
    </source>
</evidence>
<dbReference type="Pfam" id="PF00143">
    <property type="entry name" value="Interferon"/>
    <property type="match status" value="1"/>
</dbReference>
<evidence type="ECO:0000256" key="4">
    <source>
        <dbReference type="ARBA" id="ARBA00023118"/>
    </source>
</evidence>
<comment type="caution">
    <text evidence="6">The sequence shown here is derived from an EMBL/GenBank/DDBJ whole genome shotgun (WGS) entry which is preliminary data.</text>
</comment>
<evidence type="ECO:0000313" key="6">
    <source>
        <dbReference type="EMBL" id="KAF4096087.1"/>
    </source>
</evidence>
<dbReference type="GO" id="GO:0005615">
    <property type="term" value="C:extracellular space"/>
    <property type="evidence" value="ECO:0007669"/>
    <property type="project" value="UniProtKB-KW"/>
</dbReference>
<evidence type="ECO:0000256" key="5">
    <source>
        <dbReference type="ARBA" id="ARBA00023157"/>
    </source>
</evidence>
<gene>
    <name evidence="6" type="ORF">G5714_023690</name>
</gene>
<sequence>MNNRMRVETQNLQVINEKGLLAVFICHIKHRSVSSSQLQLQLHSLENSRTTTENMFWIRITIVCMFITLLEAHKECARRIQWKHLIQTLNSMGVAISHDCALDYEEASLCNPSHLANMVAHNAMLLVDIVKKTETMYRENPNPQTFIEALLHTRHTLSKCIRHSDNAENELVATCFSKLEAFLKKKSHSQCAWEIINSKVREFLQRLEKLSDRRRR</sequence>
<dbReference type="GO" id="GO:0005126">
    <property type="term" value="F:cytokine receptor binding"/>
    <property type="evidence" value="ECO:0007669"/>
    <property type="project" value="InterPro"/>
</dbReference>
<dbReference type="InterPro" id="IPR009079">
    <property type="entry name" value="4_helix_cytokine-like_core"/>
</dbReference>
<dbReference type="GO" id="GO:0005125">
    <property type="term" value="F:cytokine activity"/>
    <property type="evidence" value="ECO:0007669"/>
    <property type="project" value="UniProtKB-KW"/>
</dbReference>
<evidence type="ECO:0000256" key="3">
    <source>
        <dbReference type="ARBA" id="ARBA00022525"/>
    </source>
</evidence>
<evidence type="ECO:0000313" key="7">
    <source>
        <dbReference type="Proteomes" id="UP000579812"/>
    </source>
</evidence>
<protein>
    <submittedName>
        <fullName evidence="6">Uncharacterized protein</fullName>
    </submittedName>
</protein>
<dbReference type="EMBL" id="JAAMOB010000024">
    <property type="protein sequence ID" value="KAF4096087.1"/>
    <property type="molecule type" value="Genomic_DNA"/>
</dbReference>
<keyword evidence="2" id="KW-0202">Cytokine</keyword>
<keyword evidence="5" id="KW-1015">Disulfide bond</keyword>
<dbReference type="GO" id="GO:0051607">
    <property type="term" value="P:defense response to virus"/>
    <property type="evidence" value="ECO:0007669"/>
    <property type="project" value="UniProtKB-KW"/>
</dbReference>
<name>A0A7J6BLZ0_9TELE</name>
<keyword evidence="4" id="KW-0051">Antiviral defense</keyword>
<dbReference type="SUPFAM" id="SSF47266">
    <property type="entry name" value="4-helical cytokines"/>
    <property type="match status" value="1"/>
</dbReference>
<dbReference type="InterPro" id="IPR000471">
    <property type="entry name" value="Interferon_alpha/beta/delta"/>
</dbReference>
<keyword evidence="3" id="KW-0964">Secreted</keyword>
<reference evidence="6 7" key="1">
    <citation type="submission" date="2020-04" db="EMBL/GenBank/DDBJ databases">
        <title>Chromosome-level genome assembly of a cyprinid fish Onychostoma macrolepis by integration of Nanopore Sequencing, Bionano and Hi-C technology.</title>
        <authorList>
            <person name="Wang D."/>
        </authorList>
    </citation>
    <scope>NUCLEOTIDE SEQUENCE [LARGE SCALE GENOMIC DNA]</scope>
    <source>
        <strain evidence="6">SWU-2019</strain>
        <tissue evidence="6">Muscle</tissue>
    </source>
</reference>
<dbReference type="Gene3D" id="1.20.1250.10">
    <property type="match status" value="1"/>
</dbReference>
<dbReference type="SMR" id="A0A7J6BLZ0"/>
<keyword evidence="7" id="KW-1185">Reference proteome</keyword>
<comment type="subcellular location">
    <subcellularLocation>
        <location evidence="1">Secreted</location>
    </subcellularLocation>
</comment>
<proteinExistence type="predicted"/>
<accession>A0A7J6BLZ0</accession>
<dbReference type="Proteomes" id="UP000579812">
    <property type="component" value="Unassembled WGS sequence"/>
</dbReference>